<evidence type="ECO:0000256" key="1">
    <source>
        <dbReference type="SAM" id="MobiDB-lite"/>
    </source>
</evidence>
<dbReference type="EMBL" id="OGUS01000131">
    <property type="protein sequence ID" value="SPC17144.1"/>
    <property type="molecule type" value="Genomic_DNA"/>
</dbReference>
<feature type="compositionally biased region" description="Basic and acidic residues" evidence="1">
    <location>
        <begin position="17"/>
        <end position="38"/>
    </location>
</feature>
<protein>
    <submittedName>
        <fullName evidence="2">Uncharacterized protein</fullName>
    </submittedName>
</protein>
<evidence type="ECO:0000313" key="2">
    <source>
        <dbReference type="EMBL" id="SPC17144.1"/>
    </source>
</evidence>
<proteinExistence type="predicted"/>
<feature type="region of interest" description="Disordered" evidence="1">
    <location>
        <begin position="1"/>
        <end position="40"/>
    </location>
</feature>
<sequence>MGLQEVQPARPAQTFGIRDHCRDVEHHSGTTSRNRRDPVGPLGLLNADCRILENWTWGRVKPAHCTAGDTWQSSNRPPLRGVCQPRPTRTAKVFYTGQFR</sequence>
<name>A0A375GEN1_9BURK</name>
<dbReference type="AlphaFoldDB" id="A0A375GEN1"/>
<dbReference type="Proteomes" id="UP000256862">
    <property type="component" value="Chromosome CO2235"/>
</dbReference>
<gene>
    <name evidence="2" type="ORF">CO2235_90018</name>
</gene>
<organism evidence="2">
    <name type="scientific">Cupriavidus oxalaticus</name>
    <dbReference type="NCBI Taxonomy" id="96344"/>
    <lineage>
        <taxon>Bacteria</taxon>
        <taxon>Pseudomonadati</taxon>
        <taxon>Pseudomonadota</taxon>
        <taxon>Betaproteobacteria</taxon>
        <taxon>Burkholderiales</taxon>
        <taxon>Burkholderiaceae</taxon>
        <taxon>Cupriavidus</taxon>
    </lineage>
</organism>
<comment type="caution">
    <text evidence="2">The sequence shown here is derived from an EMBL/GenBank/DDBJ whole genome shotgun (WGS) entry which is preliminary data.</text>
</comment>
<reference evidence="2" key="1">
    <citation type="submission" date="2018-01" db="EMBL/GenBank/DDBJ databases">
        <authorList>
            <person name="Clerissi C."/>
        </authorList>
    </citation>
    <scope>NUCLEOTIDE SEQUENCE</scope>
    <source>
        <strain evidence="2">Cupriavidus oxalaticus LMG 2235</strain>
    </source>
</reference>
<accession>A0A375GEN1</accession>